<protein>
    <submittedName>
        <fullName evidence="3">PepSY domain-containing protein</fullName>
    </submittedName>
</protein>
<feature type="domain" description="PepSY" evidence="2">
    <location>
        <begin position="63"/>
        <end position="117"/>
    </location>
</feature>
<dbReference type="Pfam" id="PF03413">
    <property type="entry name" value="PepSY"/>
    <property type="match status" value="1"/>
</dbReference>
<reference evidence="3 4" key="1">
    <citation type="submission" date="2020-12" db="EMBL/GenBank/DDBJ databases">
        <title>Oil enriched cultivation method for isolating marine PHA-producing bacteria.</title>
        <authorList>
            <person name="Zheng W."/>
            <person name="Yu S."/>
            <person name="Huang Y."/>
        </authorList>
    </citation>
    <scope>NUCLEOTIDE SEQUENCE [LARGE SCALE GENOMIC DNA]</scope>
    <source>
        <strain evidence="3 4">SN0-2</strain>
    </source>
</reference>
<evidence type="ECO:0000313" key="4">
    <source>
        <dbReference type="Proteomes" id="UP000664293"/>
    </source>
</evidence>
<sequence>MKFPATPTAAMVLVIGLCATLLASPLHAGQRAEDRTSGENSVRGLGYLNVQPIASMRVQDRGVSRDQAAALVKKRYGGKILAISEVQRNGRAMYRVKGLSDKSQVYVVFVDKKSGRISR</sequence>
<dbReference type="Proteomes" id="UP000664293">
    <property type="component" value="Unassembled WGS sequence"/>
</dbReference>
<accession>A0ABS3E7N7</accession>
<evidence type="ECO:0000256" key="1">
    <source>
        <dbReference type="SAM" id="SignalP"/>
    </source>
</evidence>
<dbReference type="RefSeq" id="WP_207001493.1">
    <property type="nucleotide sequence ID" value="NZ_JAEKJR010000002.1"/>
</dbReference>
<feature type="chain" id="PRO_5045795183" evidence="1">
    <location>
        <begin position="29"/>
        <end position="119"/>
    </location>
</feature>
<keyword evidence="4" id="KW-1185">Reference proteome</keyword>
<name>A0ABS3E7N7_9GAMM</name>
<organism evidence="3 4">
    <name type="scientific">Microbulbifer salipaludis</name>
    <dbReference type="NCBI Taxonomy" id="187980"/>
    <lineage>
        <taxon>Bacteria</taxon>
        <taxon>Pseudomonadati</taxon>
        <taxon>Pseudomonadota</taxon>
        <taxon>Gammaproteobacteria</taxon>
        <taxon>Cellvibrionales</taxon>
        <taxon>Microbulbiferaceae</taxon>
        <taxon>Microbulbifer</taxon>
    </lineage>
</organism>
<evidence type="ECO:0000259" key="2">
    <source>
        <dbReference type="Pfam" id="PF03413"/>
    </source>
</evidence>
<dbReference type="EMBL" id="JAEKJR010000002">
    <property type="protein sequence ID" value="MBN8431069.1"/>
    <property type="molecule type" value="Genomic_DNA"/>
</dbReference>
<dbReference type="InterPro" id="IPR025711">
    <property type="entry name" value="PepSY"/>
</dbReference>
<evidence type="ECO:0000313" key="3">
    <source>
        <dbReference type="EMBL" id="MBN8431069.1"/>
    </source>
</evidence>
<comment type="caution">
    <text evidence="3">The sequence shown here is derived from an EMBL/GenBank/DDBJ whole genome shotgun (WGS) entry which is preliminary data.</text>
</comment>
<feature type="signal peptide" evidence="1">
    <location>
        <begin position="1"/>
        <end position="28"/>
    </location>
</feature>
<proteinExistence type="predicted"/>
<gene>
    <name evidence="3" type="ORF">JF535_09430</name>
</gene>
<keyword evidence="1" id="KW-0732">Signal</keyword>